<evidence type="ECO:0008006" key="3">
    <source>
        <dbReference type="Google" id="ProtNLM"/>
    </source>
</evidence>
<dbReference type="OrthoDB" id="137656at2157"/>
<accession>A0A557SX22</accession>
<reference evidence="1 2" key="1">
    <citation type="journal article" date="2019" name="Front. Microbiol.">
        <title>Ammonia Oxidation by the Arctic Terrestrial Thaumarchaeote Candidatus Nitrosocosmicus arcticus Is Stimulated by Increasing Temperatures.</title>
        <authorList>
            <person name="Alves R.J.E."/>
            <person name="Kerou M."/>
            <person name="Zappe A."/>
            <person name="Bittner R."/>
            <person name="Abby S.S."/>
            <person name="Schmidt H.A."/>
            <person name="Pfeifer K."/>
            <person name="Schleper C."/>
        </authorList>
    </citation>
    <scope>NUCLEOTIDE SEQUENCE [LARGE SCALE GENOMIC DNA]</scope>
    <source>
        <strain evidence="1 2">Kfb</strain>
    </source>
</reference>
<dbReference type="AlphaFoldDB" id="A0A557SX22"/>
<gene>
    <name evidence="1" type="ORF">NARC_40118</name>
</gene>
<organism evidence="1 2">
    <name type="scientific">Candidatus Nitrosocosmicus arcticus</name>
    <dbReference type="NCBI Taxonomy" id="2035267"/>
    <lineage>
        <taxon>Archaea</taxon>
        <taxon>Nitrososphaerota</taxon>
        <taxon>Nitrososphaeria</taxon>
        <taxon>Nitrososphaerales</taxon>
        <taxon>Nitrososphaeraceae</taxon>
        <taxon>Candidatus Nitrosocosmicus</taxon>
    </lineage>
</organism>
<proteinExistence type="predicted"/>
<dbReference type="EMBL" id="VOAH01000004">
    <property type="protein sequence ID" value="TVP41155.1"/>
    <property type="molecule type" value="Genomic_DNA"/>
</dbReference>
<protein>
    <recommendedName>
        <fullName evidence="3">Cell shape determination protein CcmA</fullName>
    </recommendedName>
</protein>
<keyword evidence="2" id="KW-1185">Reference proteome</keyword>
<dbReference type="Proteomes" id="UP000315289">
    <property type="component" value="Unassembled WGS sequence"/>
</dbReference>
<evidence type="ECO:0000313" key="2">
    <source>
        <dbReference type="Proteomes" id="UP000315289"/>
    </source>
</evidence>
<name>A0A557SX22_9ARCH</name>
<evidence type="ECO:0000313" key="1">
    <source>
        <dbReference type="EMBL" id="TVP41155.1"/>
    </source>
</evidence>
<dbReference type="RefSeq" id="WP_144729321.1">
    <property type="nucleotide sequence ID" value="NZ_ML675580.1"/>
</dbReference>
<sequence>MILMVANPLLLSSITLDNSFGLQILSGDQISVDETIEDDDVIISGGVISINSPLSCAILFGGVVEINAPIDGDHIIAAGQVLINSDVSGKIVVAADNIELKGNQKMHY</sequence>
<comment type="caution">
    <text evidence="1">The sequence shown here is derived from an EMBL/GenBank/DDBJ whole genome shotgun (WGS) entry which is preliminary data.</text>
</comment>